<dbReference type="InterPro" id="IPR000241">
    <property type="entry name" value="RlmKL-like_Mtase"/>
</dbReference>
<dbReference type="PROSITE" id="PS00092">
    <property type="entry name" value="N6_MTASE"/>
    <property type="match status" value="1"/>
</dbReference>
<sequence>MPIYASTFTSGLEPLVKECFPRLLRGSQIYDIYNGLIVYRFEGKPEQLARPGIFANTYLVLARQNSPTFRSMVLQAGKAEPIYMSRVRAGQSFRVRFQRNGRLEHVDPALHAQAEQLISRRARLRVDRENPDWEFWYIIRSENIGLYCMLVNRREQTERDLPRGALRPELARCMCVYAGVGPRDTVLDPFAGHGSIPMQLFAMHRGIRVLAGDIDEAAVRKLRRALAEHVQRGAAQLERWDARHMNALPDNSIDRVITDPPWGVYDAERYPDIAAFYLDALTEIARVLRPGGTLVMLSAAKSELMRAARQVGLLPEGRLDIFVNGKKAALMRFRKPKARREQF</sequence>
<evidence type="ECO:0000259" key="1">
    <source>
        <dbReference type="Pfam" id="PF01170"/>
    </source>
</evidence>
<evidence type="ECO:0000313" key="2">
    <source>
        <dbReference type="EMBL" id="HIU47265.1"/>
    </source>
</evidence>
<dbReference type="GO" id="GO:0030488">
    <property type="term" value="P:tRNA methylation"/>
    <property type="evidence" value="ECO:0007669"/>
    <property type="project" value="TreeGrafter"/>
</dbReference>
<dbReference type="Gene3D" id="3.30.2130.30">
    <property type="match status" value="1"/>
</dbReference>
<proteinExistence type="predicted"/>
<dbReference type="PANTHER" id="PTHR14911:SF13">
    <property type="entry name" value="TRNA (GUANINE(6)-N2)-METHYLTRANSFERASE THUMP3"/>
    <property type="match status" value="1"/>
</dbReference>
<protein>
    <submittedName>
        <fullName evidence="2">Methyltransferase domain-containing protein</fullName>
    </submittedName>
</protein>
<dbReference type="GO" id="GO:0016423">
    <property type="term" value="F:tRNA (guanine) methyltransferase activity"/>
    <property type="evidence" value="ECO:0007669"/>
    <property type="project" value="TreeGrafter"/>
</dbReference>
<feature type="domain" description="Ribosomal RNA large subunit methyltransferase K/L-like methyltransferase" evidence="1">
    <location>
        <begin position="163"/>
        <end position="310"/>
    </location>
</feature>
<gene>
    <name evidence="2" type="ORF">IAC59_08395</name>
</gene>
<comment type="caution">
    <text evidence="2">The sequence shown here is derived from an EMBL/GenBank/DDBJ whole genome shotgun (WGS) entry which is preliminary data.</text>
</comment>
<name>A0A9D1LSP7_9FIRM</name>
<dbReference type="PANTHER" id="PTHR14911">
    <property type="entry name" value="THUMP DOMAIN-CONTAINING"/>
    <property type="match status" value="1"/>
</dbReference>
<dbReference type="SUPFAM" id="SSF53335">
    <property type="entry name" value="S-adenosyl-L-methionine-dependent methyltransferases"/>
    <property type="match status" value="1"/>
</dbReference>
<dbReference type="InterPro" id="IPR002052">
    <property type="entry name" value="DNA_methylase_N6_adenine_CS"/>
</dbReference>
<evidence type="ECO:0000313" key="3">
    <source>
        <dbReference type="Proteomes" id="UP000824123"/>
    </source>
</evidence>
<dbReference type="InterPro" id="IPR029063">
    <property type="entry name" value="SAM-dependent_MTases_sf"/>
</dbReference>
<keyword evidence="2" id="KW-0808">Transferase</keyword>
<dbReference type="AlphaFoldDB" id="A0A9D1LSP7"/>
<accession>A0A9D1LSP7</accession>
<dbReference type="Pfam" id="PF01170">
    <property type="entry name" value="UPF0020"/>
    <property type="match status" value="1"/>
</dbReference>
<reference evidence="2" key="1">
    <citation type="submission" date="2020-10" db="EMBL/GenBank/DDBJ databases">
        <authorList>
            <person name="Gilroy R."/>
        </authorList>
    </citation>
    <scope>NUCLEOTIDE SEQUENCE</scope>
    <source>
        <strain evidence="2">ChiSxjej2B14-8506</strain>
    </source>
</reference>
<dbReference type="EMBL" id="DVNK01000051">
    <property type="protein sequence ID" value="HIU47265.1"/>
    <property type="molecule type" value="Genomic_DNA"/>
</dbReference>
<dbReference type="Gene3D" id="3.40.50.150">
    <property type="entry name" value="Vaccinia Virus protein VP39"/>
    <property type="match status" value="1"/>
</dbReference>
<keyword evidence="2" id="KW-0489">Methyltransferase</keyword>
<dbReference type="CDD" id="cd02440">
    <property type="entry name" value="AdoMet_MTases"/>
    <property type="match status" value="1"/>
</dbReference>
<reference evidence="2" key="2">
    <citation type="journal article" date="2021" name="PeerJ">
        <title>Extensive microbial diversity within the chicken gut microbiome revealed by metagenomics and culture.</title>
        <authorList>
            <person name="Gilroy R."/>
            <person name="Ravi A."/>
            <person name="Getino M."/>
            <person name="Pursley I."/>
            <person name="Horton D.L."/>
            <person name="Alikhan N.F."/>
            <person name="Baker D."/>
            <person name="Gharbi K."/>
            <person name="Hall N."/>
            <person name="Watson M."/>
            <person name="Adriaenssens E.M."/>
            <person name="Foster-Nyarko E."/>
            <person name="Jarju S."/>
            <person name="Secka A."/>
            <person name="Antonio M."/>
            <person name="Oren A."/>
            <person name="Chaudhuri R.R."/>
            <person name="La Ragione R."/>
            <person name="Hildebrand F."/>
            <person name="Pallen M.J."/>
        </authorList>
    </citation>
    <scope>NUCLEOTIDE SEQUENCE</scope>
    <source>
        <strain evidence="2">ChiSxjej2B14-8506</strain>
    </source>
</reference>
<dbReference type="GO" id="GO:0003676">
    <property type="term" value="F:nucleic acid binding"/>
    <property type="evidence" value="ECO:0007669"/>
    <property type="project" value="InterPro"/>
</dbReference>
<organism evidence="2 3">
    <name type="scientific">Candidatus Fimadaptatus faecigallinarum</name>
    <dbReference type="NCBI Taxonomy" id="2840814"/>
    <lineage>
        <taxon>Bacteria</taxon>
        <taxon>Bacillati</taxon>
        <taxon>Bacillota</taxon>
        <taxon>Clostridia</taxon>
        <taxon>Eubacteriales</taxon>
        <taxon>Candidatus Fimadaptatus</taxon>
    </lineage>
</organism>
<dbReference type="Proteomes" id="UP000824123">
    <property type="component" value="Unassembled WGS sequence"/>
</dbReference>